<keyword evidence="1" id="KW-0472">Membrane</keyword>
<evidence type="ECO:0000256" key="1">
    <source>
        <dbReference type="SAM" id="Phobius"/>
    </source>
</evidence>
<proteinExistence type="predicted"/>
<sequence length="48" mass="6109">MKIYRYYYYGKITYSQNLSLYEKNNPVYNYSSMLLLTFIITYYRYIIY</sequence>
<dbReference type="EMBL" id="NITZ01000003">
    <property type="protein sequence ID" value="PHM50119.1"/>
    <property type="molecule type" value="Genomic_DNA"/>
</dbReference>
<keyword evidence="1" id="KW-0812">Transmembrane</keyword>
<dbReference type="Proteomes" id="UP000221980">
    <property type="component" value="Unassembled WGS sequence"/>
</dbReference>
<reference evidence="2 3" key="1">
    <citation type="journal article" date="2017" name="Nat. Microbiol.">
        <title>Natural product diversity associated with the nematode symbionts Photorhabdus and Xenorhabdus.</title>
        <authorList>
            <person name="Tobias N.J."/>
            <person name="Wolff H."/>
            <person name="Djahanschiri B."/>
            <person name="Grundmann F."/>
            <person name="Kronenwerth M."/>
            <person name="Shi Y.M."/>
            <person name="Simonyi S."/>
            <person name="Grun P."/>
            <person name="Shapiro-Ilan D."/>
            <person name="Pidot S.J."/>
            <person name="Stinear T.P."/>
            <person name="Ebersberger I."/>
            <person name="Bode H.B."/>
        </authorList>
    </citation>
    <scope>NUCLEOTIDE SEQUENCE [LARGE SCALE GENOMIC DNA]</scope>
    <source>
        <strain evidence="2 3">DSM 17902</strain>
    </source>
</reference>
<keyword evidence="3" id="KW-1185">Reference proteome</keyword>
<keyword evidence="1" id="KW-1133">Transmembrane helix</keyword>
<accession>A0A2D0JUY1</accession>
<name>A0A2D0JUY1_9GAMM</name>
<gene>
    <name evidence="2" type="ORF">Xmir_01011</name>
</gene>
<comment type="caution">
    <text evidence="2">The sequence shown here is derived from an EMBL/GenBank/DDBJ whole genome shotgun (WGS) entry which is preliminary data.</text>
</comment>
<evidence type="ECO:0000313" key="2">
    <source>
        <dbReference type="EMBL" id="PHM50119.1"/>
    </source>
</evidence>
<protein>
    <submittedName>
        <fullName evidence="2">Uncharacterized protein</fullName>
    </submittedName>
</protein>
<dbReference type="AlphaFoldDB" id="A0A2D0JUY1"/>
<feature type="transmembrane region" description="Helical" evidence="1">
    <location>
        <begin position="27"/>
        <end position="46"/>
    </location>
</feature>
<evidence type="ECO:0000313" key="3">
    <source>
        <dbReference type="Proteomes" id="UP000221980"/>
    </source>
</evidence>
<organism evidence="2 3">
    <name type="scientific">Xenorhabdus miraniensis</name>
    <dbReference type="NCBI Taxonomy" id="351674"/>
    <lineage>
        <taxon>Bacteria</taxon>
        <taxon>Pseudomonadati</taxon>
        <taxon>Pseudomonadota</taxon>
        <taxon>Gammaproteobacteria</taxon>
        <taxon>Enterobacterales</taxon>
        <taxon>Morganellaceae</taxon>
        <taxon>Xenorhabdus</taxon>
    </lineage>
</organism>